<name>A0A1U7CS96_9BACT</name>
<dbReference type="Pfam" id="PF05163">
    <property type="entry name" value="DinB"/>
    <property type="match status" value="1"/>
</dbReference>
<reference evidence="5" key="1">
    <citation type="submission" date="2016-12" db="EMBL/GenBank/DDBJ databases">
        <title>Comparative genomics of four Isosphaeraceae planctomycetes: a common pool of plasmids and glycoside hydrolase genes.</title>
        <authorList>
            <person name="Ivanova A."/>
        </authorList>
    </citation>
    <scope>NUCLEOTIDE SEQUENCE [LARGE SCALE GENOMIC DNA]</scope>
    <source>
        <strain evidence="5">PX4</strain>
    </source>
</reference>
<proteinExistence type="inferred from homology"/>
<evidence type="ECO:0000256" key="1">
    <source>
        <dbReference type="ARBA" id="ARBA00008635"/>
    </source>
</evidence>
<dbReference type="GO" id="GO:0046872">
    <property type="term" value="F:metal ion binding"/>
    <property type="evidence" value="ECO:0007669"/>
    <property type="project" value="UniProtKB-KW"/>
</dbReference>
<dbReference type="Proteomes" id="UP000186309">
    <property type="component" value="Chromosome"/>
</dbReference>
<dbReference type="InterPro" id="IPR007837">
    <property type="entry name" value="DinB"/>
</dbReference>
<sequence>MRVPTEAELATVDDAGRWLDQARRTVETLVPKFTPEWLNAPMALRRGPQSAVLPPWVVIRHVVNHATYHRGQIASKLKRLGIEPPATDLVFWAFERLAPKA</sequence>
<evidence type="ECO:0000313" key="5">
    <source>
        <dbReference type="Proteomes" id="UP000186309"/>
    </source>
</evidence>
<dbReference type="KEGG" id="pbor:BSF38_03307"/>
<evidence type="ECO:0008006" key="6">
    <source>
        <dbReference type="Google" id="ProtNLM"/>
    </source>
</evidence>
<comment type="similarity">
    <text evidence="1">Belongs to the DinB family.</text>
</comment>
<dbReference type="PANTHER" id="PTHR37302">
    <property type="entry name" value="SLR1116 PROTEIN"/>
    <property type="match status" value="1"/>
</dbReference>
<dbReference type="Gene3D" id="1.20.120.450">
    <property type="entry name" value="dinb family like domain"/>
    <property type="match status" value="1"/>
</dbReference>
<gene>
    <name evidence="4" type="ORF">BSF38_03307</name>
</gene>
<evidence type="ECO:0000313" key="4">
    <source>
        <dbReference type="EMBL" id="APW61778.1"/>
    </source>
</evidence>
<dbReference type="SUPFAM" id="SSF109854">
    <property type="entry name" value="DinB/YfiT-like putative metalloenzymes"/>
    <property type="match status" value="1"/>
</dbReference>
<accession>A0A1U7CS96</accession>
<keyword evidence="5" id="KW-1185">Reference proteome</keyword>
<dbReference type="InterPro" id="IPR034660">
    <property type="entry name" value="DinB/YfiT-like"/>
</dbReference>
<feature type="binding site" evidence="3">
    <location>
        <position position="65"/>
    </location>
    <ligand>
        <name>a divalent metal cation</name>
        <dbReference type="ChEBI" id="CHEBI:60240"/>
    </ligand>
</feature>
<evidence type="ECO:0000256" key="3">
    <source>
        <dbReference type="PIRSR" id="PIRSR607837-1"/>
    </source>
</evidence>
<organism evidence="4 5">
    <name type="scientific">Paludisphaera borealis</name>
    <dbReference type="NCBI Taxonomy" id="1387353"/>
    <lineage>
        <taxon>Bacteria</taxon>
        <taxon>Pseudomonadati</taxon>
        <taxon>Planctomycetota</taxon>
        <taxon>Planctomycetia</taxon>
        <taxon>Isosphaerales</taxon>
        <taxon>Isosphaeraceae</taxon>
        <taxon>Paludisphaera</taxon>
    </lineage>
</organism>
<feature type="binding site" evidence="3">
    <location>
        <position position="69"/>
    </location>
    <ligand>
        <name>a divalent metal cation</name>
        <dbReference type="ChEBI" id="CHEBI:60240"/>
    </ligand>
</feature>
<dbReference type="AlphaFoldDB" id="A0A1U7CS96"/>
<evidence type="ECO:0000256" key="2">
    <source>
        <dbReference type="ARBA" id="ARBA00022723"/>
    </source>
</evidence>
<keyword evidence="2 3" id="KW-0479">Metal-binding</keyword>
<dbReference type="EMBL" id="CP019082">
    <property type="protein sequence ID" value="APW61778.1"/>
    <property type="molecule type" value="Genomic_DNA"/>
</dbReference>
<dbReference type="PANTHER" id="PTHR37302:SF1">
    <property type="entry name" value="PROTEIN DINB"/>
    <property type="match status" value="1"/>
</dbReference>
<protein>
    <recommendedName>
        <fullName evidence="6">Damage-inducible protein DinB</fullName>
    </recommendedName>
</protein>